<keyword evidence="3" id="KW-1185">Reference proteome</keyword>
<organism evidence="2 3">
    <name type="scientific">Streptomyces osmaniensis</name>
    <dbReference type="NCBI Taxonomy" id="593134"/>
    <lineage>
        <taxon>Bacteria</taxon>
        <taxon>Bacillati</taxon>
        <taxon>Actinomycetota</taxon>
        <taxon>Actinomycetes</taxon>
        <taxon>Kitasatosporales</taxon>
        <taxon>Streptomycetaceae</taxon>
        <taxon>Streptomyces</taxon>
    </lineage>
</organism>
<proteinExistence type="predicted"/>
<feature type="domain" description="Dienelactone hydrolase" evidence="1">
    <location>
        <begin position="51"/>
        <end position="240"/>
    </location>
</feature>
<accession>A0ABP6XSL5</accession>
<dbReference type="Pfam" id="PF01738">
    <property type="entry name" value="DLH"/>
    <property type="match status" value="1"/>
</dbReference>
<protein>
    <recommendedName>
        <fullName evidence="1">Dienelactone hydrolase domain-containing protein</fullName>
    </recommendedName>
</protein>
<evidence type="ECO:0000313" key="3">
    <source>
        <dbReference type="Proteomes" id="UP001500707"/>
    </source>
</evidence>
<evidence type="ECO:0000313" key="2">
    <source>
        <dbReference type="EMBL" id="GAA3570774.1"/>
    </source>
</evidence>
<name>A0ABP6XSL5_9ACTN</name>
<dbReference type="PANTHER" id="PTHR46623:SF6">
    <property type="entry name" value="ALPHA_BETA-HYDROLASES SUPERFAMILY PROTEIN"/>
    <property type="match status" value="1"/>
</dbReference>
<sequence length="242" mass="25802">MSDLPPDFLVRIPGCAPRRHASGGSPLWTFTPASSPRGTILFFYHRTAFDAFTAHVIERLTGRGFAVAVPDLFHDIDPSLDPDEKKAQLVDDQIIARAADAVGILGSPEFGGHRSHPATLGFCMGGRLAFLAAAAGTGVSRACCFYGGDLNRAWHGDASPIERVSAGIPDIQLHRGVRDSHATEKQQHAAVQAIDAVGGNAEAVTYAGARHAFANPFASERHHTRATAQAWSSALRFLEEAV</sequence>
<dbReference type="RefSeq" id="WP_346184390.1">
    <property type="nucleotide sequence ID" value="NZ_BAABCE010000012.1"/>
</dbReference>
<dbReference type="Proteomes" id="UP001500707">
    <property type="component" value="Unassembled WGS sequence"/>
</dbReference>
<reference evidence="3" key="1">
    <citation type="journal article" date="2019" name="Int. J. Syst. Evol. Microbiol.">
        <title>The Global Catalogue of Microorganisms (GCM) 10K type strain sequencing project: providing services to taxonomists for standard genome sequencing and annotation.</title>
        <authorList>
            <consortium name="The Broad Institute Genomics Platform"/>
            <consortium name="The Broad Institute Genome Sequencing Center for Infectious Disease"/>
            <person name="Wu L."/>
            <person name="Ma J."/>
        </authorList>
    </citation>
    <scope>NUCLEOTIDE SEQUENCE [LARGE SCALE GENOMIC DNA]</scope>
    <source>
        <strain evidence="3">JCM 17656</strain>
    </source>
</reference>
<dbReference type="PANTHER" id="PTHR46623">
    <property type="entry name" value="CARBOXYMETHYLENEBUTENOLIDASE-RELATED"/>
    <property type="match status" value="1"/>
</dbReference>
<dbReference type="EMBL" id="BAABCE010000012">
    <property type="protein sequence ID" value="GAA3570774.1"/>
    <property type="molecule type" value="Genomic_DNA"/>
</dbReference>
<evidence type="ECO:0000259" key="1">
    <source>
        <dbReference type="Pfam" id="PF01738"/>
    </source>
</evidence>
<dbReference type="InterPro" id="IPR051049">
    <property type="entry name" value="Dienelactone_hydrolase-like"/>
</dbReference>
<gene>
    <name evidence="2" type="ORF">GCM10022295_60840</name>
</gene>
<dbReference type="InterPro" id="IPR002925">
    <property type="entry name" value="Dienelactn_hydro"/>
</dbReference>
<comment type="caution">
    <text evidence="2">The sequence shown here is derived from an EMBL/GenBank/DDBJ whole genome shotgun (WGS) entry which is preliminary data.</text>
</comment>